<keyword evidence="4" id="KW-0719">Serine esterase</keyword>
<dbReference type="GO" id="GO:0018738">
    <property type="term" value="F:S-formylglutathione hydrolase activity"/>
    <property type="evidence" value="ECO:0007669"/>
    <property type="project" value="UniProtKB-EC"/>
</dbReference>
<dbReference type="Gene3D" id="3.40.50.1820">
    <property type="entry name" value="alpha/beta hydrolase"/>
    <property type="match status" value="2"/>
</dbReference>
<dbReference type="SMART" id="SM00175">
    <property type="entry name" value="RAB"/>
    <property type="match status" value="1"/>
</dbReference>
<dbReference type="InterPro" id="IPR029058">
    <property type="entry name" value="AB_hydrolase_fold"/>
</dbReference>
<dbReference type="GO" id="GO:0003924">
    <property type="term" value="F:GTPase activity"/>
    <property type="evidence" value="ECO:0007669"/>
    <property type="project" value="InterPro"/>
</dbReference>
<evidence type="ECO:0000256" key="1">
    <source>
        <dbReference type="ARBA" id="ARBA00005622"/>
    </source>
</evidence>
<evidence type="ECO:0000256" key="6">
    <source>
        <dbReference type="PIRSR" id="PIRSR614186-1"/>
    </source>
</evidence>
<dbReference type="AlphaFoldDB" id="A0A4T0I7W4"/>
<protein>
    <recommendedName>
        <fullName evidence="3">S-formylglutathione hydrolase</fullName>
        <ecNumber evidence="2">3.1.2.12</ecNumber>
    </recommendedName>
</protein>
<dbReference type="PANTHER" id="PTHR10061:SF0">
    <property type="entry name" value="S-FORMYLGLUTATHIONE HYDROLASE"/>
    <property type="match status" value="1"/>
</dbReference>
<dbReference type="Proteomes" id="UP000306954">
    <property type="component" value="Unassembled WGS sequence"/>
</dbReference>
<comment type="similarity">
    <text evidence="1">Belongs to the esterase D family.</text>
</comment>
<dbReference type="GO" id="GO:0052689">
    <property type="term" value="F:carboxylic ester hydrolase activity"/>
    <property type="evidence" value="ECO:0007669"/>
    <property type="project" value="UniProtKB-KW"/>
</dbReference>
<dbReference type="SMART" id="SM00173">
    <property type="entry name" value="RAS"/>
    <property type="match status" value="1"/>
</dbReference>
<feature type="active site" description="Charge relay system" evidence="6">
    <location>
        <position position="270"/>
    </location>
</feature>
<evidence type="ECO:0000256" key="2">
    <source>
        <dbReference type="ARBA" id="ARBA00012479"/>
    </source>
</evidence>
<dbReference type="SUPFAM" id="SSF52540">
    <property type="entry name" value="P-loop containing nucleoside triphosphate hydrolases"/>
    <property type="match status" value="1"/>
</dbReference>
<dbReference type="EC" id="3.1.2.12" evidence="2"/>
<organism evidence="7 8">
    <name type="scientific">Wallemia ichthyophaga</name>
    <dbReference type="NCBI Taxonomy" id="245174"/>
    <lineage>
        <taxon>Eukaryota</taxon>
        <taxon>Fungi</taxon>
        <taxon>Dikarya</taxon>
        <taxon>Basidiomycota</taxon>
        <taxon>Wallemiomycotina</taxon>
        <taxon>Wallemiomycetes</taxon>
        <taxon>Wallemiales</taxon>
        <taxon>Wallemiaceae</taxon>
        <taxon>Wallemia</taxon>
    </lineage>
</organism>
<dbReference type="InterPro" id="IPR001806">
    <property type="entry name" value="Small_GTPase"/>
</dbReference>
<dbReference type="PROSITE" id="PS51420">
    <property type="entry name" value="RHO"/>
    <property type="match status" value="1"/>
</dbReference>
<dbReference type="PANTHER" id="PTHR10061">
    <property type="entry name" value="S-FORMYLGLUTATHIONE HYDROLASE"/>
    <property type="match status" value="1"/>
</dbReference>
<dbReference type="CDD" id="cd00157">
    <property type="entry name" value="Rho"/>
    <property type="match status" value="1"/>
</dbReference>
<dbReference type="InterPro" id="IPR027417">
    <property type="entry name" value="P-loop_NTPase"/>
</dbReference>
<dbReference type="SUPFAM" id="SSF53474">
    <property type="entry name" value="alpha/beta-Hydrolases"/>
    <property type="match status" value="1"/>
</dbReference>
<evidence type="ECO:0000256" key="4">
    <source>
        <dbReference type="ARBA" id="ARBA00022487"/>
    </source>
</evidence>
<dbReference type="EMBL" id="SPOF01000014">
    <property type="protein sequence ID" value="TIB13541.1"/>
    <property type="molecule type" value="Genomic_DNA"/>
</dbReference>
<name>A0A4T0I7W4_WALIC</name>
<gene>
    <name evidence="7" type="ORF">E3P90_01573</name>
</gene>
<dbReference type="Pfam" id="PF00071">
    <property type="entry name" value="Ras"/>
    <property type="match status" value="1"/>
</dbReference>
<comment type="caution">
    <text evidence="7">The sequence shown here is derived from an EMBL/GenBank/DDBJ whole genome shotgun (WGS) entry which is preliminary data.</text>
</comment>
<feature type="active site" description="Charge relay system" evidence="6">
    <location>
        <position position="306"/>
    </location>
</feature>
<dbReference type="GO" id="GO:0005525">
    <property type="term" value="F:GTP binding"/>
    <property type="evidence" value="ECO:0007669"/>
    <property type="project" value="InterPro"/>
</dbReference>
<dbReference type="Gene3D" id="3.40.50.300">
    <property type="entry name" value="P-loop containing nucleotide triphosphate hydrolases"/>
    <property type="match status" value="1"/>
</dbReference>
<dbReference type="PRINTS" id="PR00449">
    <property type="entry name" value="RASTRNSFRMNG"/>
</dbReference>
<dbReference type="InterPro" id="IPR000801">
    <property type="entry name" value="Esterase-like"/>
</dbReference>
<reference evidence="7 8" key="1">
    <citation type="submission" date="2019-03" db="EMBL/GenBank/DDBJ databases">
        <title>Sequencing 23 genomes of Wallemia ichthyophaga.</title>
        <authorList>
            <person name="Gostincar C."/>
        </authorList>
    </citation>
    <scope>NUCLEOTIDE SEQUENCE [LARGE SCALE GENOMIC DNA]</scope>
    <source>
        <strain evidence="7 8">EXF-8621</strain>
    </source>
</reference>
<dbReference type="GO" id="GO:0005829">
    <property type="term" value="C:cytosol"/>
    <property type="evidence" value="ECO:0007669"/>
    <property type="project" value="TreeGrafter"/>
</dbReference>
<dbReference type="Pfam" id="PF00756">
    <property type="entry name" value="Esterase"/>
    <property type="match status" value="2"/>
</dbReference>
<feature type="active site" description="Charge relay system" evidence="6">
    <location>
        <position position="194"/>
    </location>
</feature>
<evidence type="ECO:0000256" key="3">
    <source>
        <dbReference type="ARBA" id="ARBA00016774"/>
    </source>
</evidence>
<accession>A0A4T0I7W4</accession>
<evidence type="ECO:0000313" key="8">
    <source>
        <dbReference type="Proteomes" id="UP000306954"/>
    </source>
</evidence>
<keyword evidence="5" id="KW-0378">Hydrolase</keyword>
<sequence>MSGFEKLSTNKVSGGFIDKYKFKSHSLGGLETQINVYTPPNTHANAKAPVLYFLSGLTCTEDNAAQKGGFFDEASKQGIALVFPDTRCVFSGVGVWCLVSFVLLLETLKALKALLSLPTLITHTALHSPRGAGVPGENDAYDFGTGAGFYVDATTAGYSEHYNMYTYITKELPVKLKEIGLPIDTTNASISGHSMGGHGAVTAYLREWGAYKSASGFSAILNPTACPWGEKAFKGYFGDVDAGKQHDSTHLIGQMKGRDVKILLTQGSADNFYSQGQLLPENFVSAAQESGLGAGVRYTLEEGYDHSYFFISTFAAEHRSVEASPVHFLWVGWIVLAPRNNQNRANMYPQYSTTTALMSSLMAIQSRLVCGIRLVKRTTIGSDRFLIHRLVLTDVFLIAFSIASPTSLENVKYKWIPELKHHAPNVPIILVATKVDLRNDRLTIQRLADRGMNPISWSEGSKLAKEIGAVRYLECSAKSQLGLKAVFDEAIRIVLIPPARHSKKNKGCVIA</sequence>
<evidence type="ECO:0000313" key="7">
    <source>
        <dbReference type="EMBL" id="TIB13541.1"/>
    </source>
</evidence>
<dbReference type="SMART" id="SM00174">
    <property type="entry name" value="RHO"/>
    <property type="match status" value="1"/>
</dbReference>
<dbReference type="InterPro" id="IPR014186">
    <property type="entry name" value="S-formylglutathione_hydrol"/>
</dbReference>
<evidence type="ECO:0000256" key="5">
    <source>
        <dbReference type="ARBA" id="ARBA00022801"/>
    </source>
</evidence>
<dbReference type="GO" id="GO:0046294">
    <property type="term" value="P:formaldehyde catabolic process"/>
    <property type="evidence" value="ECO:0007669"/>
    <property type="project" value="InterPro"/>
</dbReference>
<proteinExistence type="inferred from homology"/>